<dbReference type="PANTHER" id="PTHR43372">
    <property type="entry name" value="FATTY-ACID AMIDE HYDROLASE"/>
    <property type="match status" value="1"/>
</dbReference>
<evidence type="ECO:0000313" key="3">
    <source>
        <dbReference type="Proteomes" id="UP000708208"/>
    </source>
</evidence>
<dbReference type="InterPro" id="IPR023631">
    <property type="entry name" value="Amidase_dom"/>
</dbReference>
<dbReference type="InterPro" id="IPR052739">
    <property type="entry name" value="FAAH2"/>
</dbReference>
<protein>
    <recommendedName>
        <fullName evidence="1">Amidase domain-containing protein</fullName>
    </recommendedName>
</protein>
<dbReference type="AlphaFoldDB" id="A0A8J2PAH4"/>
<dbReference type="PANTHER" id="PTHR43372:SF4">
    <property type="entry name" value="FATTY-ACID AMIDE HYDROLASE 2"/>
    <property type="match status" value="1"/>
</dbReference>
<keyword evidence="3" id="KW-1185">Reference proteome</keyword>
<comment type="caution">
    <text evidence="2">The sequence shown here is derived from an EMBL/GenBank/DDBJ whole genome shotgun (WGS) entry which is preliminary data.</text>
</comment>
<reference evidence="2" key="1">
    <citation type="submission" date="2021-06" db="EMBL/GenBank/DDBJ databases">
        <authorList>
            <person name="Hodson N. C."/>
            <person name="Mongue J. A."/>
            <person name="Jaron S. K."/>
        </authorList>
    </citation>
    <scope>NUCLEOTIDE SEQUENCE</scope>
</reference>
<organism evidence="2 3">
    <name type="scientific">Allacma fusca</name>
    <dbReference type="NCBI Taxonomy" id="39272"/>
    <lineage>
        <taxon>Eukaryota</taxon>
        <taxon>Metazoa</taxon>
        <taxon>Ecdysozoa</taxon>
        <taxon>Arthropoda</taxon>
        <taxon>Hexapoda</taxon>
        <taxon>Collembola</taxon>
        <taxon>Symphypleona</taxon>
        <taxon>Sminthuridae</taxon>
        <taxon>Allacma</taxon>
    </lineage>
</organism>
<dbReference type="GO" id="GO:0012505">
    <property type="term" value="C:endomembrane system"/>
    <property type="evidence" value="ECO:0007669"/>
    <property type="project" value="TreeGrafter"/>
</dbReference>
<dbReference type="Proteomes" id="UP000708208">
    <property type="component" value="Unassembled WGS sequence"/>
</dbReference>
<sequence length="551" mass="60574">MSTILPNIIYGICRPFVISPKKVISAAIGIMVASVLRIAYKGYDILGTVLMAFMVRVPKDRQPLPPLGDRKLLRLSAQDIAQKIRSKEVSAEEVVRTFIGRIVEVNSGINAVVNERFEIAINEAKKVDHLIRSGEYTEAELEEKYPLLGVPFTIKDSYCVEGLKHTAGHYKRKDYTAPEDATVVTMLKAVGAIPLGVTNVSELCMWWEAVNTVYGRSANPYDTRHISGGSSGGEAALQGAAGSAFGIGSDIGGSIRMPSFFCGVFGHKPTTGLIPNEGQVPVTRGRLAEFLTTGPVARHAHDLRFLYDIMLGEKVNKMKPVPDLSRVRLFYMEDDGGNPITTPISRDMKAVMKKSLQYLEKKYGLKPQKANLTKFYHSLEIWAQAMAGADVPTFCEELALHNGKINPFVELVKKAFWMSPHTLPALVLGVIEKLAYAGRSLPRHKEMIEMGYSLAKELQELLGDDGIMLYHPFPYTAPRHHRPMFRPADFAYTAIFNILGVPVTQVPLGLDADGLPLGIQVVGGMFSDHLCLSIAEELEEGFGGWVPPSSC</sequence>
<proteinExistence type="predicted"/>
<evidence type="ECO:0000313" key="2">
    <source>
        <dbReference type="EMBL" id="CAG7815292.1"/>
    </source>
</evidence>
<dbReference type="Pfam" id="PF01425">
    <property type="entry name" value="Amidase"/>
    <property type="match status" value="1"/>
</dbReference>
<dbReference type="OrthoDB" id="6428749at2759"/>
<accession>A0A8J2PAH4</accession>
<name>A0A8J2PAH4_9HEXA</name>
<gene>
    <name evidence="2" type="ORF">AFUS01_LOCUS25985</name>
</gene>
<evidence type="ECO:0000259" key="1">
    <source>
        <dbReference type="Pfam" id="PF01425"/>
    </source>
</evidence>
<dbReference type="PIRSF" id="PIRSF001221">
    <property type="entry name" value="Amidase_fungi"/>
    <property type="match status" value="1"/>
</dbReference>
<dbReference type="EMBL" id="CAJVCH010341329">
    <property type="protein sequence ID" value="CAG7815292.1"/>
    <property type="molecule type" value="Genomic_DNA"/>
</dbReference>
<feature type="domain" description="Amidase" evidence="1">
    <location>
        <begin position="93"/>
        <end position="532"/>
    </location>
</feature>